<dbReference type="PANTHER" id="PTHR24276">
    <property type="entry name" value="POLYSERASE-RELATED"/>
    <property type="match status" value="1"/>
</dbReference>
<protein>
    <submittedName>
        <fullName evidence="6">Uncharacterized protein</fullName>
    </submittedName>
</protein>
<keyword evidence="5" id="KW-1015">Disulfide bond</keyword>
<reference evidence="6" key="1">
    <citation type="journal article" date="2021" name="Mol. Ecol. Resour.">
        <title>Apolygus lucorum genome provides insights into omnivorousness and mesophyll feeding.</title>
        <authorList>
            <person name="Liu Y."/>
            <person name="Liu H."/>
            <person name="Wang H."/>
            <person name="Huang T."/>
            <person name="Liu B."/>
            <person name="Yang B."/>
            <person name="Yin L."/>
            <person name="Li B."/>
            <person name="Zhang Y."/>
            <person name="Zhang S."/>
            <person name="Jiang F."/>
            <person name="Zhang X."/>
            <person name="Ren Y."/>
            <person name="Wang B."/>
            <person name="Wang S."/>
            <person name="Lu Y."/>
            <person name="Wu K."/>
            <person name="Fan W."/>
            <person name="Wang G."/>
        </authorList>
    </citation>
    <scope>NUCLEOTIDE SEQUENCE</scope>
    <source>
        <strain evidence="6">12Hb</strain>
    </source>
</reference>
<dbReference type="PROSITE" id="PS50240">
    <property type="entry name" value="TRYPSIN_DOM"/>
    <property type="match status" value="1"/>
</dbReference>
<evidence type="ECO:0000313" key="7">
    <source>
        <dbReference type="Proteomes" id="UP000466442"/>
    </source>
</evidence>
<dbReference type="PANTHER" id="PTHR24276:SF97">
    <property type="entry name" value="GH13245P2-RELATED"/>
    <property type="match status" value="1"/>
</dbReference>
<dbReference type="GO" id="GO:0004252">
    <property type="term" value="F:serine-type endopeptidase activity"/>
    <property type="evidence" value="ECO:0007669"/>
    <property type="project" value="InterPro"/>
</dbReference>
<keyword evidence="1" id="KW-0645">Protease</keyword>
<dbReference type="SMART" id="SM00020">
    <property type="entry name" value="Tryp_SPc"/>
    <property type="match status" value="1"/>
</dbReference>
<evidence type="ECO:0000256" key="2">
    <source>
        <dbReference type="ARBA" id="ARBA00022801"/>
    </source>
</evidence>
<evidence type="ECO:0000256" key="5">
    <source>
        <dbReference type="ARBA" id="ARBA00023157"/>
    </source>
</evidence>
<comment type="caution">
    <text evidence="6">The sequence shown here is derived from an EMBL/GenBank/DDBJ whole genome shotgun (WGS) entry which is preliminary data.</text>
</comment>
<evidence type="ECO:0000256" key="3">
    <source>
        <dbReference type="ARBA" id="ARBA00022825"/>
    </source>
</evidence>
<name>A0A6A4JKW4_APOLU</name>
<accession>A0A6A4JKW4</accession>
<dbReference type="AlphaFoldDB" id="A0A6A4JKW4"/>
<keyword evidence="3" id="KW-0720">Serine protease</keyword>
<dbReference type="SUPFAM" id="SSF50494">
    <property type="entry name" value="Trypsin-like serine proteases"/>
    <property type="match status" value="1"/>
</dbReference>
<keyword evidence="7" id="KW-1185">Reference proteome</keyword>
<sequence length="381" mass="42175">MVILFLLCGLTSITCSQSEQRVKRIVGGKELLHHTSYAVTKYFVWLSNAHFCSFTGSFNNFISELSKPDSKMSGYIKGCDVVARDVLCGGALLTTRIVQTACHCVARVSETDSESQGQYTSRRFVPKSAFTDFTVAFVGHTSISNMKLGFSSKAFIIHEKCARVESLDKFTSYDYGIVVLKKEVTPNVNDPTVVPQSYISDPSNFAPVYALDDLTYMWWDLMSKEKVCLFVGFGFTTDSNDRENTPRSAVLQHVWNTVKGYDTCKLMTEPHLKSNNYSELVTNLCATSLAGQKTTMGHGDSGAPVTCDNRYVGIVSSGGRIEFPAIADNYFDAPAIEARVSWFAPTVYAPLPNSAEHRASFVYNTLKSADDSVRKDSKIKH</sequence>
<proteinExistence type="predicted"/>
<evidence type="ECO:0000256" key="4">
    <source>
        <dbReference type="ARBA" id="ARBA00023145"/>
    </source>
</evidence>
<organism evidence="6 7">
    <name type="scientific">Apolygus lucorum</name>
    <name type="common">Small green plant bug</name>
    <name type="synonym">Lygocoris lucorum</name>
    <dbReference type="NCBI Taxonomy" id="248454"/>
    <lineage>
        <taxon>Eukaryota</taxon>
        <taxon>Metazoa</taxon>
        <taxon>Ecdysozoa</taxon>
        <taxon>Arthropoda</taxon>
        <taxon>Hexapoda</taxon>
        <taxon>Insecta</taxon>
        <taxon>Pterygota</taxon>
        <taxon>Neoptera</taxon>
        <taxon>Paraneoptera</taxon>
        <taxon>Hemiptera</taxon>
        <taxon>Heteroptera</taxon>
        <taxon>Panheteroptera</taxon>
        <taxon>Cimicomorpha</taxon>
        <taxon>Miridae</taxon>
        <taxon>Mirini</taxon>
        <taxon>Apolygus</taxon>
    </lineage>
</organism>
<dbReference type="Proteomes" id="UP000466442">
    <property type="component" value="Unassembled WGS sequence"/>
</dbReference>
<dbReference type="InterPro" id="IPR009003">
    <property type="entry name" value="Peptidase_S1_PA"/>
</dbReference>
<dbReference type="Gene3D" id="2.40.10.10">
    <property type="entry name" value="Trypsin-like serine proteases"/>
    <property type="match status" value="2"/>
</dbReference>
<dbReference type="InterPro" id="IPR050430">
    <property type="entry name" value="Peptidase_S1"/>
</dbReference>
<evidence type="ECO:0000256" key="1">
    <source>
        <dbReference type="ARBA" id="ARBA00022670"/>
    </source>
</evidence>
<dbReference type="InterPro" id="IPR043504">
    <property type="entry name" value="Peptidase_S1_PA_chymotrypsin"/>
</dbReference>
<dbReference type="InterPro" id="IPR001254">
    <property type="entry name" value="Trypsin_dom"/>
</dbReference>
<dbReference type="GO" id="GO:0006508">
    <property type="term" value="P:proteolysis"/>
    <property type="evidence" value="ECO:0007669"/>
    <property type="project" value="UniProtKB-KW"/>
</dbReference>
<gene>
    <name evidence="6" type="ORF">GE061_011985</name>
</gene>
<dbReference type="EMBL" id="WIXP02000004">
    <property type="protein sequence ID" value="KAF6211473.1"/>
    <property type="molecule type" value="Genomic_DNA"/>
</dbReference>
<evidence type="ECO:0000313" key="6">
    <source>
        <dbReference type="EMBL" id="KAF6211473.1"/>
    </source>
</evidence>
<keyword evidence="2" id="KW-0378">Hydrolase</keyword>
<dbReference type="Pfam" id="PF00089">
    <property type="entry name" value="Trypsin"/>
    <property type="match status" value="1"/>
</dbReference>
<keyword evidence="4" id="KW-0865">Zymogen</keyword>